<keyword evidence="2" id="KW-0732">Signal</keyword>
<dbReference type="Proteomes" id="UP001356308">
    <property type="component" value="Unassembled WGS sequence"/>
</dbReference>
<keyword evidence="4" id="KW-1185">Reference proteome</keyword>
<sequence length="151" mass="17710">MMRKLILAALFLTGITAMAQDHNRKEGRRQMQDLNPEQLATLQSKRMTLALDLTEGQQSKIKEMFAKNAEARKASMEEHKARKENGKELSDDEKFALKNERLDMQIAHKKEMKSILNDEQYAKWEKMNHRKGMHSKGKHHRGQESKRRPKK</sequence>
<organism evidence="3 4">
    <name type="scientific">Maribacter cobaltidurans</name>
    <dbReference type="NCBI Taxonomy" id="1178778"/>
    <lineage>
        <taxon>Bacteria</taxon>
        <taxon>Pseudomonadati</taxon>
        <taxon>Bacteroidota</taxon>
        <taxon>Flavobacteriia</taxon>
        <taxon>Flavobacteriales</taxon>
        <taxon>Flavobacteriaceae</taxon>
        <taxon>Maribacter</taxon>
    </lineage>
</organism>
<evidence type="ECO:0000256" key="2">
    <source>
        <dbReference type="SAM" id="SignalP"/>
    </source>
</evidence>
<evidence type="ECO:0008006" key="5">
    <source>
        <dbReference type="Google" id="ProtNLM"/>
    </source>
</evidence>
<dbReference type="EMBL" id="JAZDDG010000015">
    <property type="protein sequence ID" value="MEE1978510.1"/>
    <property type="molecule type" value="Genomic_DNA"/>
</dbReference>
<comment type="caution">
    <text evidence="3">The sequence shown here is derived from an EMBL/GenBank/DDBJ whole genome shotgun (WGS) entry which is preliminary data.</text>
</comment>
<accession>A0ABU7J019</accession>
<gene>
    <name evidence="3" type="ORF">V1I91_20710</name>
</gene>
<feature type="signal peptide" evidence="2">
    <location>
        <begin position="1"/>
        <end position="19"/>
    </location>
</feature>
<feature type="compositionally biased region" description="Basic residues" evidence="1">
    <location>
        <begin position="128"/>
        <end position="141"/>
    </location>
</feature>
<proteinExistence type="predicted"/>
<feature type="compositionally biased region" description="Basic and acidic residues" evidence="1">
    <location>
        <begin position="142"/>
        <end position="151"/>
    </location>
</feature>
<feature type="chain" id="PRO_5046591287" description="DUF4890 domain-containing protein" evidence="2">
    <location>
        <begin position="20"/>
        <end position="151"/>
    </location>
</feature>
<dbReference type="Gene3D" id="1.20.120.1490">
    <property type="match status" value="1"/>
</dbReference>
<feature type="region of interest" description="Disordered" evidence="1">
    <location>
        <begin position="124"/>
        <end position="151"/>
    </location>
</feature>
<evidence type="ECO:0000313" key="3">
    <source>
        <dbReference type="EMBL" id="MEE1978510.1"/>
    </source>
</evidence>
<dbReference type="RefSeq" id="WP_272653156.1">
    <property type="nucleotide sequence ID" value="NZ_JAZDDG010000015.1"/>
</dbReference>
<name>A0ABU7J019_9FLAO</name>
<feature type="region of interest" description="Disordered" evidence="1">
    <location>
        <begin position="71"/>
        <end position="92"/>
    </location>
</feature>
<evidence type="ECO:0000256" key="1">
    <source>
        <dbReference type="SAM" id="MobiDB-lite"/>
    </source>
</evidence>
<evidence type="ECO:0000313" key="4">
    <source>
        <dbReference type="Proteomes" id="UP001356308"/>
    </source>
</evidence>
<reference evidence="3 4" key="1">
    <citation type="submission" date="2024-01" db="EMBL/GenBank/DDBJ databases">
        <title>Maribacter spp. originated from different algae showed divergent polysaccharides utilization ability.</title>
        <authorList>
            <person name="Wang H."/>
            <person name="Wu Y."/>
        </authorList>
    </citation>
    <scope>NUCLEOTIDE SEQUENCE [LARGE SCALE GENOMIC DNA]</scope>
    <source>
        <strain evidence="3 4">PR1</strain>
    </source>
</reference>
<protein>
    <recommendedName>
        <fullName evidence="5">DUF4890 domain-containing protein</fullName>
    </recommendedName>
</protein>